<keyword evidence="3" id="KW-1185">Reference proteome</keyword>
<feature type="transmembrane region" description="Helical" evidence="1">
    <location>
        <begin position="134"/>
        <end position="153"/>
    </location>
</feature>
<proteinExistence type="predicted"/>
<sequence length="193" mass="22456">MAIHITIDCFAALAMTRFFYGGSMKEYVWLFPIIFMFHDMEEIIGFKFFLRQNTVELQQRFPFILRRYKDFSTEGFALAVYEELILCIAISTIAYFIDSNFLWYIWLGAFLGCDLHFFIHLIQVSIYRRYIPACITSLICLPVNTLIICKCLLCIEDSAIFTGAFMALGAILVFVNIFIAQKLMGWFTKKTAN</sequence>
<name>A0A1I3N0A0_9SPIR</name>
<gene>
    <name evidence="2" type="ORF">SAMN04487775_11163</name>
</gene>
<dbReference type="InterPro" id="IPR025671">
    <property type="entry name" value="HXXEE"/>
</dbReference>
<dbReference type="Pfam" id="PF13787">
    <property type="entry name" value="HXXEE"/>
    <property type="match status" value="1"/>
</dbReference>
<keyword evidence="1" id="KW-1133">Transmembrane helix</keyword>
<feature type="transmembrane region" description="Helical" evidence="1">
    <location>
        <begin position="27"/>
        <end position="50"/>
    </location>
</feature>
<feature type="transmembrane region" description="Helical" evidence="1">
    <location>
        <begin position="159"/>
        <end position="180"/>
    </location>
</feature>
<evidence type="ECO:0008006" key="4">
    <source>
        <dbReference type="Google" id="ProtNLM"/>
    </source>
</evidence>
<dbReference type="AlphaFoldDB" id="A0A1I3N0A0"/>
<keyword evidence="1" id="KW-0812">Transmembrane</keyword>
<evidence type="ECO:0000256" key="1">
    <source>
        <dbReference type="SAM" id="Phobius"/>
    </source>
</evidence>
<keyword evidence="1" id="KW-0472">Membrane</keyword>
<organism evidence="2 3">
    <name type="scientific">Treponema bryantii</name>
    <dbReference type="NCBI Taxonomy" id="163"/>
    <lineage>
        <taxon>Bacteria</taxon>
        <taxon>Pseudomonadati</taxon>
        <taxon>Spirochaetota</taxon>
        <taxon>Spirochaetia</taxon>
        <taxon>Spirochaetales</taxon>
        <taxon>Treponemataceae</taxon>
        <taxon>Treponema</taxon>
    </lineage>
</organism>
<protein>
    <recommendedName>
        <fullName evidence="4">HXXEE domain-containing protein</fullName>
    </recommendedName>
</protein>
<dbReference type="Proteomes" id="UP000182737">
    <property type="component" value="Unassembled WGS sequence"/>
</dbReference>
<evidence type="ECO:0000313" key="2">
    <source>
        <dbReference type="EMBL" id="SFJ02326.1"/>
    </source>
</evidence>
<feature type="transmembrane region" description="Helical" evidence="1">
    <location>
        <begin position="71"/>
        <end position="97"/>
    </location>
</feature>
<dbReference type="EMBL" id="FORI01000011">
    <property type="protein sequence ID" value="SFJ02326.1"/>
    <property type="molecule type" value="Genomic_DNA"/>
</dbReference>
<evidence type="ECO:0000313" key="3">
    <source>
        <dbReference type="Proteomes" id="UP000182737"/>
    </source>
</evidence>
<feature type="transmembrane region" description="Helical" evidence="1">
    <location>
        <begin position="103"/>
        <end position="122"/>
    </location>
</feature>
<accession>A0A1I3N0A0</accession>
<reference evidence="3" key="1">
    <citation type="submission" date="2016-10" db="EMBL/GenBank/DDBJ databases">
        <authorList>
            <person name="Varghese N."/>
            <person name="Submissions S."/>
        </authorList>
    </citation>
    <scope>NUCLEOTIDE SEQUENCE [LARGE SCALE GENOMIC DNA]</scope>
    <source>
        <strain evidence="3">XBD1002</strain>
    </source>
</reference>